<keyword evidence="10" id="KW-1185">Reference proteome</keyword>
<comment type="caution">
    <text evidence="9">The sequence shown here is derived from an EMBL/GenBank/DDBJ whole genome shotgun (WGS) entry which is preliminary data.</text>
</comment>
<keyword evidence="5 7" id="KW-0378">Hydrolase</keyword>
<dbReference type="AlphaFoldDB" id="A0A5B1BNB5"/>
<dbReference type="EMBL" id="VTZN01000053">
    <property type="protein sequence ID" value="KAA1250198.1"/>
    <property type="molecule type" value="Genomic_DNA"/>
</dbReference>
<keyword evidence="2 7" id="KW-1277">Toxin-antitoxin system</keyword>
<comment type="function">
    <text evidence="7">Toxic component of a toxin-antitoxin (TA) system. An RNase.</text>
</comment>
<comment type="caution">
    <text evidence="7">Lacks conserved residue(s) required for the propagation of feature annotation.</text>
</comment>
<keyword evidence="4 7" id="KW-0479">Metal-binding</keyword>
<reference evidence="9 10" key="1">
    <citation type="submission" date="2019-09" db="EMBL/GenBank/DDBJ databases">
        <title>Report of infection by Mycobacterium simiae a patient suffering from pulmonary tuberculosis.</title>
        <authorList>
            <person name="Mohanty P.S."/>
            <person name="Bansal A.K."/>
            <person name="Singh H."/>
            <person name="Sharma S."/>
            <person name="Patil S.A."/>
            <person name="Upadhaya P."/>
            <person name="Singh P.K."/>
            <person name="Kumar D."/>
            <person name="Kumar S."/>
            <person name="Singh R.K."/>
            <person name="Chaudhary B."/>
        </authorList>
    </citation>
    <scope>NUCLEOTIDE SEQUENCE [LARGE SCALE GENOMIC DNA]</scope>
    <source>
        <strain evidence="9 10">JAL-560-SIM</strain>
    </source>
</reference>
<sequence length="135" mass="14265">MAIVIVVLDASVLIAFFNGHDTHHPEANRLLAEAAGDDLVVSSLTLAELLVGPARGDEVDSTVEALARLEIDEERFPDDVAVQLARLRAETGLKTPHCCVLLAAQTAGAESVGTFDGRLAHEAKTKGLKVVGFQP</sequence>
<gene>
    <name evidence="7" type="primary">vapC</name>
    <name evidence="9" type="ORF">F0Q45_10980</name>
</gene>
<dbReference type="OrthoDB" id="3696351at2"/>
<proteinExistence type="inferred from homology"/>
<dbReference type="Gene3D" id="3.40.50.1010">
    <property type="entry name" value="5'-nuclease"/>
    <property type="match status" value="1"/>
</dbReference>
<comment type="similarity">
    <text evidence="7">Belongs to the PINc/VapC protein family.</text>
</comment>
<dbReference type="Proteomes" id="UP000324701">
    <property type="component" value="Unassembled WGS sequence"/>
</dbReference>
<evidence type="ECO:0000313" key="10">
    <source>
        <dbReference type="Proteomes" id="UP000324701"/>
    </source>
</evidence>
<protein>
    <recommendedName>
        <fullName evidence="7">Ribonuclease VapC</fullName>
        <shortName evidence="7">RNase VapC</shortName>
        <ecNumber evidence="7">3.1.-.-</ecNumber>
    </recommendedName>
    <alternativeName>
        <fullName evidence="7">Toxin VapC</fullName>
    </alternativeName>
</protein>
<accession>A0A5B1BNB5</accession>
<evidence type="ECO:0000256" key="5">
    <source>
        <dbReference type="ARBA" id="ARBA00022801"/>
    </source>
</evidence>
<evidence type="ECO:0000256" key="3">
    <source>
        <dbReference type="ARBA" id="ARBA00022722"/>
    </source>
</evidence>
<keyword evidence="6 7" id="KW-0460">Magnesium</keyword>
<evidence type="ECO:0000313" key="9">
    <source>
        <dbReference type="EMBL" id="KAA1250198.1"/>
    </source>
</evidence>
<dbReference type="InterPro" id="IPR029060">
    <property type="entry name" value="PIN-like_dom_sf"/>
</dbReference>
<evidence type="ECO:0000256" key="7">
    <source>
        <dbReference type="HAMAP-Rule" id="MF_00265"/>
    </source>
</evidence>
<dbReference type="GO" id="GO:0016787">
    <property type="term" value="F:hydrolase activity"/>
    <property type="evidence" value="ECO:0007669"/>
    <property type="project" value="UniProtKB-KW"/>
</dbReference>
<dbReference type="Pfam" id="PF01850">
    <property type="entry name" value="PIN"/>
    <property type="match status" value="1"/>
</dbReference>
<comment type="cofactor">
    <cofactor evidence="1 7">
        <name>Mg(2+)</name>
        <dbReference type="ChEBI" id="CHEBI:18420"/>
    </cofactor>
</comment>
<dbReference type="GO" id="GO:0090729">
    <property type="term" value="F:toxin activity"/>
    <property type="evidence" value="ECO:0007669"/>
    <property type="project" value="UniProtKB-KW"/>
</dbReference>
<keyword evidence="3 7" id="KW-0540">Nuclease</keyword>
<keyword evidence="7" id="KW-0800">Toxin</keyword>
<dbReference type="HAMAP" id="MF_00265">
    <property type="entry name" value="VapC_Nob1"/>
    <property type="match status" value="1"/>
</dbReference>
<evidence type="ECO:0000259" key="8">
    <source>
        <dbReference type="Pfam" id="PF01850"/>
    </source>
</evidence>
<feature type="binding site" evidence="7">
    <location>
        <position position="9"/>
    </location>
    <ligand>
        <name>Mg(2+)</name>
        <dbReference type="ChEBI" id="CHEBI:18420"/>
    </ligand>
</feature>
<dbReference type="GO" id="GO:0000287">
    <property type="term" value="F:magnesium ion binding"/>
    <property type="evidence" value="ECO:0007669"/>
    <property type="project" value="UniProtKB-UniRule"/>
</dbReference>
<evidence type="ECO:0000256" key="2">
    <source>
        <dbReference type="ARBA" id="ARBA00022649"/>
    </source>
</evidence>
<dbReference type="SUPFAM" id="SSF88723">
    <property type="entry name" value="PIN domain-like"/>
    <property type="match status" value="1"/>
</dbReference>
<dbReference type="InterPro" id="IPR022907">
    <property type="entry name" value="VapC_family"/>
</dbReference>
<dbReference type="InterPro" id="IPR002716">
    <property type="entry name" value="PIN_dom"/>
</dbReference>
<evidence type="ECO:0000256" key="4">
    <source>
        <dbReference type="ARBA" id="ARBA00022723"/>
    </source>
</evidence>
<evidence type="ECO:0000256" key="1">
    <source>
        <dbReference type="ARBA" id="ARBA00001946"/>
    </source>
</evidence>
<dbReference type="GO" id="GO:0004540">
    <property type="term" value="F:RNA nuclease activity"/>
    <property type="evidence" value="ECO:0007669"/>
    <property type="project" value="InterPro"/>
</dbReference>
<dbReference type="EC" id="3.1.-.-" evidence="7"/>
<name>A0A5B1BNB5_MYCSI</name>
<feature type="domain" description="PIN" evidence="8">
    <location>
        <begin position="6"/>
        <end position="121"/>
    </location>
</feature>
<evidence type="ECO:0000256" key="6">
    <source>
        <dbReference type="ARBA" id="ARBA00022842"/>
    </source>
</evidence>
<organism evidence="9 10">
    <name type="scientific">Mycobacterium simiae</name>
    <name type="common">Mycobacterium habana</name>
    <dbReference type="NCBI Taxonomy" id="1784"/>
    <lineage>
        <taxon>Bacteria</taxon>
        <taxon>Bacillati</taxon>
        <taxon>Actinomycetota</taxon>
        <taxon>Actinomycetes</taxon>
        <taxon>Mycobacteriales</taxon>
        <taxon>Mycobacteriaceae</taxon>
        <taxon>Mycobacterium</taxon>
        <taxon>Mycobacterium simiae complex</taxon>
    </lineage>
</organism>